<proteinExistence type="predicted"/>
<organism evidence="1">
    <name type="scientific">Spironucleus salmonicida</name>
    <dbReference type="NCBI Taxonomy" id="348837"/>
    <lineage>
        <taxon>Eukaryota</taxon>
        <taxon>Metamonada</taxon>
        <taxon>Diplomonadida</taxon>
        <taxon>Hexamitidae</taxon>
        <taxon>Hexamitinae</taxon>
        <taxon>Spironucleus</taxon>
    </lineage>
</organism>
<gene>
    <name evidence="1" type="ORF">SS50377_12148</name>
    <name evidence="2" type="ORF">SS50377_26384</name>
</gene>
<dbReference type="VEuPathDB" id="GiardiaDB:SS50377_26384"/>
<protein>
    <submittedName>
        <fullName evidence="1">Uncharacterized protein</fullName>
    </submittedName>
</protein>
<sequence>MNQFKHGMTLKQSEVIDNAFNLERRYIDIAYLQNSKPMKSSQLFSSFPKILMADSVQKKKKTATTTSSPYSMMLTAHGYPKKSSERKFLTETELDEVNNISNKLTKFNLVKQIKVKHKALKHNQNLVTGLIPLIKYKKF</sequence>
<evidence type="ECO:0000313" key="2">
    <source>
        <dbReference type="EMBL" id="KAH0572175.1"/>
    </source>
</evidence>
<reference evidence="2" key="2">
    <citation type="submission" date="2020-12" db="EMBL/GenBank/DDBJ databases">
        <title>New Spironucleus salmonicida genome in near-complete chromosomes.</title>
        <authorList>
            <person name="Xu F."/>
            <person name="Kurt Z."/>
            <person name="Jimenez-Gonzalez A."/>
            <person name="Astvaldsson A."/>
            <person name="Andersson J.O."/>
            <person name="Svard S.G."/>
        </authorList>
    </citation>
    <scope>NUCLEOTIDE SEQUENCE</scope>
    <source>
        <strain evidence="2">ATCC 50377</strain>
    </source>
</reference>
<reference evidence="1 2" key="1">
    <citation type="journal article" date="2014" name="PLoS Genet.">
        <title>The Genome of Spironucleus salmonicida Highlights a Fish Pathogen Adapted to Fluctuating Environments.</title>
        <authorList>
            <person name="Xu F."/>
            <person name="Jerlstrom-Hultqvist J."/>
            <person name="Einarsson E."/>
            <person name="Astvaldsson A."/>
            <person name="Svard S.G."/>
            <person name="Andersson J.O."/>
        </authorList>
    </citation>
    <scope>NUCLEOTIDE SEQUENCE</scope>
    <source>
        <strain evidence="2">ATCC 50377</strain>
    </source>
</reference>
<accession>V6M3A0</accession>
<dbReference type="AlphaFoldDB" id="V6M3A0"/>
<keyword evidence="3" id="KW-1185">Reference proteome</keyword>
<dbReference type="EMBL" id="AUWU02000006">
    <property type="protein sequence ID" value="KAH0572175.1"/>
    <property type="molecule type" value="Genomic_DNA"/>
</dbReference>
<name>V6M3A0_9EUKA</name>
<dbReference type="Proteomes" id="UP000018208">
    <property type="component" value="Unassembled WGS sequence"/>
</dbReference>
<evidence type="ECO:0000313" key="3">
    <source>
        <dbReference type="Proteomes" id="UP000018208"/>
    </source>
</evidence>
<dbReference type="EMBL" id="KI546035">
    <property type="protein sequence ID" value="EST47749.1"/>
    <property type="molecule type" value="Genomic_DNA"/>
</dbReference>
<evidence type="ECO:0000313" key="1">
    <source>
        <dbReference type="EMBL" id="EST47749.1"/>
    </source>
</evidence>